<reference evidence="3" key="1">
    <citation type="submission" date="2022-11" db="UniProtKB">
        <authorList>
            <consortium name="WormBaseParasite"/>
        </authorList>
    </citation>
    <scope>IDENTIFICATION</scope>
</reference>
<dbReference type="Proteomes" id="UP000887565">
    <property type="component" value="Unplaced"/>
</dbReference>
<evidence type="ECO:0000313" key="3">
    <source>
        <dbReference type="WBParaSite" id="nRc.2.0.1.t25856-RA"/>
    </source>
</evidence>
<sequence length="62" mass="7274">MWKVMPKTKGINMRVSKKVRTDDALVISIIIKVSLLLKYFNLLLSKQTDKTVCVTYFWPQNK</sequence>
<keyword evidence="1" id="KW-0812">Transmembrane</keyword>
<dbReference type="AlphaFoldDB" id="A0A915JIE0"/>
<organism evidence="2 3">
    <name type="scientific">Romanomermis culicivorax</name>
    <name type="common">Nematode worm</name>
    <dbReference type="NCBI Taxonomy" id="13658"/>
    <lineage>
        <taxon>Eukaryota</taxon>
        <taxon>Metazoa</taxon>
        <taxon>Ecdysozoa</taxon>
        <taxon>Nematoda</taxon>
        <taxon>Enoplea</taxon>
        <taxon>Dorylaimia</taxon>
        <taxon>Mermithida</taxon>
        <taxon>Mermithoidea</taxon>
        <taxon>Mermithidae</taxon>
        <taxon>Romanomermis</taxon>
    </lineage>
</organism>
<dbReference type="WBParaSite" id="nRc.2.0.1.t25856-RA">
    <property type="protein sequence ID" value="nRc.2.0.1.t25856-RA"/>
    <property type="gene ID" value="nRc.2.0.1.g25856"/>
</dbReference>
<name>A0A915JIE0_ROMCU</name>
<keyword evidence="1" id="KW-0472">Membrane</keyword>
<evidence type="ECO:0000256" key="1">
    <source>
        <dbReference type="SAM" id="Phobius"/>
    </source>
</evidence>
<protein>
    <submittedName>
        <fullName evidence="3">Uncharacterized protein</fullName>
    </submittedName>
</protein>
<accession>A0A915JIE0</accession>
<keyword evidence="1" id="KW-1133">Transmembrane helix</keyword>
<proteinExistence type="predicted"/>
<evidence type="ECO:0000313" key="2">
    <source>
        <dbReference type="Proteomes" id="UP000887565"/>
    </source>
</evidence>
<feature type="transmembrane region" description="Helical" evidence="1">
    <location>
        <begin position="21"/>
        <end position="40"/>
    </location>
</feature>
<keyword evidence="2" id="KW-1185">Reference proteome</keyword>